<dbReference type="InterPro" id="IPR016135">
    <property type="entry name" value="UBQ-conjugating_enzyme/RWD"/>
</dbReference>
<dbReference type="Proteomes" id="UP000001072">
    <property type="component" value="Unassembled WGS sequence"/>
</dbReference>
<dbReference type="Gene3D" id="3.10.110.10">
    <property type="entry name" value="Ubiquitin Conjugating Enzyme"/>
    <property type="match status" value="1"/>
</dbReference>
<dbReference type="InterPro" id="IPR023313">
    <property type="entry name" value="UBQ-conjugating_AS"/>
</dbReference>
<dbReference type="SMART" id="SM00212">
    <property type="entry name" value="UBCc"/>
    <property type="match status" value="1"/>
</dbReference>
<sequence length="174" mass="19158">MASSSNSNSISQTEPKNNQNSTPISLNSNVTKRLSSELMTLMMSASTGISAFPVGGDLTKWTGTIVGPSDTVYDSLKFKISLSFPSNYPFVPPIVKFESPCYHPNVDLHGNICLDILKEKWSAVLSVQTILISIQSLFGEPNNESPLNVEAAELWDNQNEFKKRLLLSYKPISE</sequence>
<evidence type="ECO:0000256" key="4">
    <source>
        <dbReference type="RuleBase" id="RU362109"/>
    </source>
</evidence>
<dbReference type="eggNOG" id="KOG0421">
    <property type="taxonomic scope" value="Eukaryota"/>
</dbReference>
<dbReference type="HOGENOM" id="CLU_030988_9_3_1"/>
<dbReference type="FunCoup" id="F4RPM2">
    <property type="interactions" value="295"/>
</dbReference>
<evidence type="ECO:0000313" key="7">
    <source>
        <dbReference type="EMBL" id="EGG05560.1"/>
    </source>
</evidence>
<name>F4RPM2_MELLP</name>
<dbReference type="Pfam" id="PF00179">
    <property type="entry name" value="UQ_con"/>
    <property type="match status" value="1"/>
</dbReference>
<gene>
    <name evidence="7" type="ORF">MELLADRAFT_63956</name>
</gene>
<organism evidence="8">
    <name type="scientific">Melampsora larici-populina (strain 98AG31 / pathotype 3-4-7)</name>
    <name type="common">Poplar leaf rust fungus</name>
    <dbReference type="NCBI Taxonomy" id="747676"/>
    <lineage>
        <taxon>Eukaryota</taxon>
        <taxon>Fungi</taxon>
        <taxon>Dikarya</taxon>
        <taxon>Basidiomycota</taxon>
        <taxon>Pucciniomycotina</taxon>
        <taxon>Pucciniomycetes</taxon>
        <taxon>Pucciniales</taxon>
        <taxon>Melampsoraceae</taxon>
        <taxon>Melampsora</taxon>
    </lineage>
</organism>
<dbReference type="STRING" id="747676.F4RPM2"/>
<evidence type="ECO:0000259" key="6">
    <source>
        <dbReference type="PROSITE" id="PS50127"/>
    </source>
</evidence>
<dbReference type="VEuPathDB" id="FungiDB:MELLADRAFT_63956"/>
<feature type="compositionally biased region" description="Low complexity" evidence="5">
    <location>
        <begin position="1"/>
        <end position="11"/>
    </location>
</feature>
<dbReference type="InterPro" id="IPR050113">
    <property type="entry name" value="Ub_conjugating_enzyme"/>
</dbReference>
<evidence type="ECO:0000256" key="3">
    <source>
        <dbReference type="PROSITE-ProRule" id="PRU10133"/>
    </source>
</evidence>
<dbReference type="GeneID" id="18930176"/>
<keyword evidence="4" id="KW-0547">Nucleotide-binding</keyword>
<dbReference type="GO" id="GO:0006511">
    <property type="term" value="P:ubiquitin-dependent protein catabolic process"/>
    <property type="evidence" value="ECO:0007669"/>
    <property type="project" value="EnsemblFungi"/>
</dbReference>
<feature type="domain" description="UBC core" evidence="6">
    <location>
        <begin position="29"/>
        <end position="174"/>
    </location>
</feature>
<evidence type="ECO:0000256" key="5">
    <source>
        <dbReference type="SAM" id="MobiDB-lite"/>
    </source>
</evidence>
<feature type="region of interest" description="Disordered" evidence="5">
    <location>
        <begin position="1"/>
        <end position="26"/>
    </location>
</feature>
<reference evidence="8" key="1">
    <citation type="journal article" date="2011" name="Proc. Natl. Acad. Sci. U.S.A.">
        <title>Obligate biotrophy features unraveled by the genomic analysis of rust fungi.</title>
        <authorList>
            <person name="Duplessis S."/>
            <person name="Cuomo C.A."/>
            <person name="Lin Y.-C."/>
            <person name="Aerts A."/>
            <person name="Tisserant E."/>
            <person name="Veneault-Fourrey C."/>
            <person name="Joly D.L."/>
            <person name="Hacquard S."/>
            <person name="Amselem J."/>
            <person name="Cantarel B.L."/>
            <person name="Chiu R."/>
            <person name="Coutinho P.M."/>
            <person name="Feau N."/>
            <person name="Field M."/>
            <person name="Frey P."/>
            <person name="Gelhaye E."/>
            <person name="Goldberg J."/>
            <person name="Grabherr M.G."/>
            <person name="Kodira C.D."/>
            <person name="Kohler A."/>
            <person name="Kuees U."/>
            <person name="Lindquist E.A."/>
            <person name="Lucas S.M."/>
            <person name="Mago R."/>
            <person name="Mauceli E."/>
            <person name="Morin E."/>
            <person name="Murat C."/>
            <person name="Pangilinan J.L."/>
            <person name="Park R."/>
            <person name="Pearson M."/>
            <person name="Quesneville H."/>
            <person name="Rouhier N."/>
            <person name="Sakthikumar S."/>
            <person name="Salamov A.A."/>
            <person name="Schmutz J."/>
            <person name="Selles B."/>
            <person name="Shapiro H."/>
            <person name="Tanguay P."/>
            <person name="Tuskan G.A."/>
            <person name="Henrissat B."/>
            <person name="Van de Peer Y."/>
            <person name="Rouze P."/>
            <person name="Ellis J.G."/>
            <person name="Dodds P.N."/>
            <person name="Schein J.E."/>
            <person name="Zhong S."/>
            <person name="Hamelin R.C."/>
            <person name="Grigoriev I.V."/>
            <person name="Szabo L.J."/>
            <person name="Martin F."/>
        </authorList>
    </citation>
    <scope>NUCLEOTIDE SEQUENCE [LARGE SCALE GENOMIC DNA]</scope>
    <source>
        <strain evidence="8">98AG31 / pathotype 3-4-7</strain>
    </source>
</reference>
<dbReference type="InParanoid" id="F4RPM2"/>
<dbReference type="SUPFAM" id="SSF54495">
    <property type="entry name" value="UBC-like"/>
    <property type="match status" value="1"/>
</dbReference>
<dbReference type="RefSeq" id="XP_007411049.1">
    <property type="nucleotide sequence ID" value="XM_007410987.1"/>
</dbReference>
<comment type="similarity">
    <text evidence="4">Belongs to the ubiquitin-conjugating enzyme family.</text>
</comment>
<keyword evidence="1" id="KW-0808">Transferase</keyword>
<evidence type="ECO:0000313" key="8">
    <source>
        <dbReference type="Proteomes" id="UP000001072"/>
    </source>
</evidence>
<dbReference type="GO" id="GO:0005524">
    <property type="term" value="F:ATP binding"/>
    <property type="evidence" value="ECO:0007669"/>
    <property type="project" value="UniProtKB-UniRule"/>
</dbReference>
<evidence type="ECO:0000256" key="1">
    <source>
        <dbReference type="ARBA" id="ARBA00022679"/>
    </source>
</evidence>
<dbReference type="PROSITE" id="PS50127">
    <property type="entry name" value="UBC_2"/>
    <property type="match status" value="1"/>
</dbReference>
<feature type="compositionally biased region" description="Polar residues" evidence="5">
    <location>
        <begin position="12"/>
        <end position="26"/>
    </location>
</feature>
<accession>F4RPM2</accession>
<protein>
    <recommendedName>
        <fullName evidence="6">UBC core domain-containing protein</fullName>
    </recommendedName>
</protein>
<keyword evidence="8" id="KW-1185">Reference proteome</keyword>
<dbReference type="PROSITE" id="PS00183">
    <property type="entry name" value="UBC_1"/>
    <property type="match status" value="1"/>
</dbReference>
<dbReference type="EMBL" id="GL883112">
    <property type="protein sequence ID" value="EGG05560.1"/>
    <property type="molecule type" value="Genomic_DNA"/>
</dbReference>
<dbReference type="AlphaFoldDB" id="F4RPM2"/>
<dbReference type="PANTHER" id="PTHR24067">
    <property type="entry name" value="UBIQUITIN-CONJUGATING ENZYME E2"/>
    <property type="match status" value="1"/>
</dbReference>
<dbReference type="KEGG" id="mlr:MELLADRAFT_63956"/>
<dbReference type="InterPro" id="IPR000608">
    <property type="entry name" value="UBC"/>
</dbReference>
<feature type="active site" description="Glycyl thioester intermediate" evidence="3">
    <location>
        <position position="113"/>
    </location>
</feature>
<proteinExistence type="inferred from homology"/>
<dbReference type="GO" id="GO:1902426">
    <property type="term" value="P:deactivation of mitotic spindle assembly checkpoint"/>
    <property type="evidence" value="ECO:0007669"/>
    <property type="project" value="EnsemblFungi"/>
</dbReference>
<dbReference type="GO" id="GO:0061631">
    <property type="term" value="F:ubiquitin conjugating enzyme activity"/>
    <property type="evidence" value="ECO:0007669"/>
    <property type="project" value="EnsemblFungi"/>
</dbReference>
<dbReference type="CDD" id="cd23791">
    <property type="entry name" value="UBCc_UBE2C"/>
    <property type="match status" value="1"/>
</dbReference>
<dbReference type="OrthoDB" id="9973183at2759"/>
<evidence type="ECO:0000256" key="2">
    <source>
        <dbReference type="ARBA" id="ARBA00022786"/>
    </source>
</evidence>
<keyword evidence="4" id="KW-0067">ATP-binding</keyword>
<keyword evidence="2 4" id="KW-0833">Ubl conjugation pathway</keyword>